<dbReference type="InterPro" id="IPR023153">
    <property type="entry name" value="DarP_sf"/>
</dbReference>
<evidence type="ECO:0000256" key="5">
    <source>
        <dbReference type="HAMAP-Rule" id="MF_00765"/>
    </source>
</evidence>
<keyword evidence="7" id="KW-1185">Reference proteome</keyword>
<dbReference type="EMBL" id="HG322950">
    <property type="protein sequence ID" value="CDF85902.1"/>
    <property type="molecule type" value="Genomic_DNA"/>
</dbReference>
<evidence type="ECO:0000313" key="6">
    <source>
        <dbReference type="EMBL" id="CDF85902.1"/>
    </source>
</evidence>
<dbReference type="PATRIC" id="fig|1301098.3.peg.4566"/>
<dbReference type="KEGG" id="pkc:PKB_4578"/>
<dbReference type="CDD" id="cd16331">
    <property type="entry name" value="YjgA-like"/>
    <property type="match status" value="1"/>
</dbReference>
<evidence type="ECO:0000256" key="3">
    <source>
        <dbReference type="ARBA" id="ARBA00022730"/>
    </source>
</evidence>
<dbReference type="FunFam" id="1.10.60.30:FF:000002">
    <property type="entry name" value="UPF0307 protein YjgA"/>
    <property type="match status" value="1"/>
</dbReference>
<dbReference type="SUPFAM" id="SSF158710">
    <property type="entry name" value="PSPTO4464-like"/>
    <property type="match status" value="1"/>
</dbReference>
<dbReference type="Pfam" id="PF04751">
    <property type="entry name" value="DarP"/>
    <property type="match status" value="1"/>
</dbReference>
<dbReference type="NCBIfam" id="NF003593">
    <property type="entry name" value="PRK05255.1-1"/>
    <property type="match status" value="1"/>
</dbReference>
<organism evidence="6 7">
    <name type="scientific">Pseudomonas knackmussii (strain DSM 6978 / CCUG 54928 / LMG 23759 / B13)</name>
    <dbReference type="NCBI Taxonomy" id="1301098"/>
    <lineage>
        <taxon>Bacteria</taxon>
        <taxon>Pseudomonadati</taxon>
        <taxon>Pseudomonadota</taxon>
        <taxon>Gammaproteobacteria</taxon>
        <taxon>Pseudomonadales</taxon>
        <taxon>Pseudomonadaceae</taxon>
        <taxon>Pseudomonas</taxon>
    </lineage>
</organism>
<evidence type="ECO:0000313" key="7">
    <source>
        <dbReference type="Proteomes" id="UP000025241"/>
    </source>
</evidence>
<proteinExistence type="inferred from homology"/>
<dbReference type="RefSeq" id="WP_043254679.1">
    <property type="nucleotide sequence ID" value="NZ_HG322950.1"/>
</dbReference>
<keyword evidence="4 5" id="KW-0694">RNA-binding</keyword>
<dbReference type="PANTHER" id="PTHR38101:SF1">
    <property type="entry name" value="UPF0307 PROTEIN YJGA"/>
    <property type="match status" value="1"/>
</dbReference>
<dbReference type="AlphaFoldDB" id="A0A024HN02"/>
<dbReference type="PANTHER" id="PTHR38101">
    <property type="entry name" value="UPF0307 PROTEIN YJGA"/>
    <property type="match status" value="1"/>
</dbReference>
<keyword evidence="2 5" id="KW-0690">Ribosome biogenesis</keyword>
<dbReference type="eggNOG" id="COG3028">
    <property type="taxonomic scope" value="Bacteria"/>
</dbReference>
<dbReference type="InterPro" id="IPR006839">
    <property type="entry name" value="DarP"/>
</dbReference>
<comment type="subcellular location">
    <subcellularLocation>
        <location evidence="5">Cytoplasm</location>
    </subcellularLocation>
    <text evidence="5">Associates with late stage pre-50S ribosomal subunits.</text>
</comment>
<dbReference type="Proteomes" id="UP000025241">
    <property type="component" value="Chromosome I"/>
</dbReference>
<dbReference type="GO" id="GO:0043022">
    <property type="term" value="F:ribosome binding"/>
    <property type="evidence" value="ECO:0007669"/>
    <property type="project" value="UniProtKB-UniRule"/>
</dbReference>
<sequence length="174" mass="20343">MADYQDDDSLFGEKSKTQVKREMHALQDLGERLTALKPDMLDRLPLTEPLRRALDEAPKHKAHAAAKRHRQFIGKLMRDQDLEAIVALLDQLDSSTRQYNERFHALERWRDRLIEGGDEALSTFFAEYPDSDRQHLLQLIRHAQHEAAHNKPPAAARKIFKYIRELDELKRGLR</sequence>
<reference evidence="6 7" key="1">
    <citation type="submission" date="2013-03" db="EMBL/GenBank/DDBJ databases">
        <authorList>
            <person name="Linke B."/>
        </authorList>
    </citation>
    <scope>NUCLEOTIDE SEQUENCE [LARGE SCALE GENOMIC DNA]</scope>
    <source>
        <strain evidence="6 7">B13</strain>
    </source>
</reference>
<evidence type="ECO:0000256" key="2">
    <source>
        <dbReference type="ARBA" id="ARBA00022517"/>
    </source>
</evidence>
<keyword evidence="1 5" id="KW-0963">Cytoplasm</keyword>
<dbReference type="PIRSF" id="PIRSF016183">
    <property type="entry name" value="UCP016183"/>
    <property type="match status" value="1"/>
</dbReference>
<dbReference type="GO" id="GO:0005829">
    <property type="term" value="C:cytosol"/>
    <property type="evidence" value="ECO:0007669"/>
    <property type="project" value="TreeGrafter"/>
</dbReference>
<dbReference type="STRING" id="1301098.PKB_4578"/>
<evidence type="ECO:0000256" key="4">
    <source>
        <dbReference type="ARBA" id="ARBA00022884"/>
    </source>
</evidence>
<protein>
    <recommendedName>
        <fullName evidence="5">Dual-action ribosomal maturation protein DarP</fullName>
    </recommendedName>
    <alternativeName>
        <fullName evidence="5">Large ribosomal subunit assembly factor DarP</fullName>
    </alternativeName>
</protein>
<name>A0A024HN02_PSEKB</name>
<keyword evidence="3 5" id="KW-0699">rRNA-binding</keyword>
<dbReference type="HOGENOM" id="CLU_106757_4_0_6"/>
<comment type="similarity">
    <text evidence="5">Belongs to the DarP family.</text>
</comment>
<dbReference type="GO" id="GO:0019843">
    <property type="term" value="F:rRNA binding"/>
    <property type="evidence" value="ECO:0007669"/>
    <property type="project" value="UniProtKB-UniRule"/>
</dbReference>
<comment type="function">
    <text evidence="5">Member of a network of 50S ribosomal subunit biogenesis factors which assembles along the 30S-50S interface, preventing incorrect 23S rRNA structures from forming. Promotes peptidyl transferase center (PTC) maturation.</text>
</comment>
<accession>A0A024HN02</accession>
<reference evidence="6 7" key="2">
    <citation type="submission" date="2014-05" db="EMBL/GenBank/DDBJ databases">
        <title>Genome sequence of the 3-chlorobenzoate degrading bacterium Pseudomonas knackmussii B13 shows multiple evidence for horizontal gene transfer.</title>
        <authorList>
            <person name="Miyazaki R."/>
            <person name="Bertelli C."/>
            <person name="Falquet L."/>
            <person name="Robinson-Rechavi M."/>
            <person name="Gharib W."/>
            <person name="Roy S."/>
            <person name="Van der Meer J.R."/>
        </authorList>
    </citation>
    <scope>NUCLEOTIDE SEQUENCE [LARGE SCALE GENOMIC DNA]</scope>
    <source>
        <strain evidence="6 7">B13</strain>
    </source>
</reference>
<evidence type="ECO:0000256" key="1">
    <source>
        <dbReference type="ARBA" id="ARBA00022490"/>
    </source>
</evidence>
<dbReference type="GO" id="GO:1902626">
    <property type="term" value="P:assembly of large subunit precursor of preribosome"/>
    <property type="evidence" value="ECO:0007669"/>
    <property type="project" value="UniProtKB-UniRule"/>
</dbReference>
<gene>
    <name evidence="5" type="primary">darP</name>
    <name evidence="6" type="ORF">PKB_4578</name>
</gene>
<dbReference type="HAMAP" id="MF_00765">
    <property type="entry name" value="DarP"/>
    <property type="match status" value="1"/>
</dbReference>
<dbReference type="Gene3D" id="1.10.60.30">
    <property type="entry name" value="PSPTO4464-like domains"/>
    <property type="match status" value="2"/>
</dbReference>